<keyword evidence="1" id="KW-0812">Transmembrane</keyword>
<gene>
    <name evidence="2" type="ORF">L596_009831</name>
</gene>
<evidence type="ECO:0000256" key="1">
    <source>
        <dbReference type="SAM" id="Phobius"/>
    </source>
</evidence>
<evidence type="ECO:0000313" key="2">
    <source>
        <dbReference type="EMBL" id="TKR95699.1"/>
    </source>
</evidence>
<organism evidence="2 3">
    <name type="scientific">Steinernema carpocapsae</name>
    <name type="common">Entomopathogenic nematode</name>
    <dbReference type="NCBI Taxonomy" id="34508"/>
    <lineage>
        <taxon>Eukaryota</taxon>
        <taxon>Metazoa</taxon>
        <taxon>Ecdysozoa</taxon>
        <taxon>Nematoda</taxon>
        <taxon>Chromadorea</taxon>
        <taxon>Rhabditida</taxon>
        <taxon>Tylenchina</taxon>
        <taxon>Panagrolaimomorpha</taxon>
        <taxon>Strongyloidoidea</taxon>
        <taxon>Steinernematidae</taxon>
        <taxon>Steinernema</taxon>
    </lineage>
</organism>
<reference evidence="2 3" key="1">
    <citation type="journal article" date="2015" name="Genome Biol.">
        <title>Comparative genomics of Steinernema reveals deeply conserved gene regulatory networks.</title>
        <authorList>
            <person name="Dillman A.R."/>
            <person name="Macchietto M."/>
            <person name="Porter C.F."/>
            <person name="Rogers A."/>
            <person name="Williams B."/>
            <person name="Antoshechkin I."/>
            <person name="Lee M.M."/>
            <person name="Goodwin Z."/>
            <person name="Lu X."/>
            <person name="Lewis E.E."/>
            <person name="Goodrich-Blair H."/>
            <person name="Stock S.P."/>
            <person name="Adams B.J."/>
            <person name="Sternberg P.W."/>
            <person name="Mortazavi A."/>
        </authorList>
    </citation>
    <scope>NUCLEOTIDE SEQUENCE [LARGE SCALE GENOMIC DNA]</scope>
    <source>
        <strain evidence="2 3">ALL</strain>
    </source>
</reference>
<evidence type="ECO:0000313" key="3">
    <source>
        <dbReference type="Proteomes" id="UP000298663"/>
    </source>
</evidence>
<protein>
    <submittedName>
        <fullName evidence="2">Uncharacterized protein</fullName>
    </submittedName>
</protein>
<dbReference type="EMBL" id="AZBU02000002">
    <property type="protein sequence ID" value="TKR95699.1"/>
    <property type="molecule type" value="Genomic_DNA"/>
</dbReference>
<sequence>MQMAFLVARNVYSALALLQNVKPSSSRFVSSLHLPTLIRLSRLWKQFRFLQVDVLLVAVVFAKVFIGLD</sequence>
<dbReference type="AlphaFoldDB" id="A0A4U5PGG7"/>
<keyword evidence="3" id="KW-1185">Reference proteome</keyword>
<proteinExistence type="predicted"/>
<keyword evidence="1" id="KW-1133">Transmembrane helix</keyword>
<reference evidence="2 3" key="2">
    <citation type="journal article" date="2019" name="G3 (Bethesda)">
        <title>Hybrid Assembly of the Genome of the Entomopathogenic Nematode Steinernema carpocapsae Identifies the X-Chromosome.</title>
        <authorList>
            <person name="Serra L."/>
            <person name="Macchietto M."/>
            <person name="Macias-Munoz A."/>
            <person name="McGill C.J."/>
            <person name="Rodriguez I.M."/>
            <person name="Rodriguez B."/>
            <person name="Murad R."/>
            <person name="Mortazavi A."/>
        </authorList>
    </citation>
    <scope>NUCLEOTIDE SEQUENCE [LARGE SCALE GENOMIC DNA]</scope>
    <source>
        <strain evidence="2 3">ALL</strain>
    </source>
</reference>
<comment type="caution">
    <text evidence="2">The sequence shown here is derived from an EMBL/GenBank/DDBJ whole genome shotgun (WGS) entry which is preliminary data.</text>
</comment>
<keyword evidence="1" id="KW-0472">Membrane</keyword>
<name>A0A4U5PGG7_STECR</name>
<dbReference type="Proteomes" id="UP000298663">
    <property type="component" value="Unassembled WGS sequence"/>
</dbReference>
<feature type="transmembrane region" description="Helical" evidence="1">
    <location>
        <begin position="47"/>
        <end position="66"/>
    </location>
</feature>
<accession>A0A4U5PGG7</accession>